<evidence type="ECO:0000256" key="4">
    <source>
        <dbReference type="HAMAP-Rule" id="MF_01384"/>
    </source>
</evidence>
<keyword evidence="4" id="KW-0963">Cytoplasm</keyword>
<dbReference type="EMBL" id="CP032096">
    <property type="protein sequence ID" value="QBZ82450.1"/>
    <property type="molecule type" value="Genomic_DNA"/>
</dbReference>
<evidence type="ECO:0000256" key="1">
    <source>
        <dbReference type="ARBA" id="ARBA00007177"/>
    </source>
</evidence>
<evidence type="ECO:0000256" key="2">
    <source>
        <dbReference type="ARBA" id="ARBA00022988"/>
    </source>
</evidence>
<protein>
    <recommendedName>
        <fullName evidence="4">Urease accessory protein UreD</fullName>
    </recommendedName>
</protein>
<dbReference type="PANTHER" id="PTHR33643">
    <property type="entry name" value="UREASE ACCESSORY PROTEIN D"/>
    <property type="match status" value="1"/>
</dbReference>
<comment type="subunit">
    <text evidence="4">UreD, UreF and UreG form a complex that acts as a GTP-hydrolysis-dependent molecular chaperone, activating the urease apoprotein by helping to assemble the nickel containing metallocenter of UreC. The UreE protein probably delivers the nickel.</text>
</comment>
<dbReference type="Pfam" id="PF01774">
    <property type="entry name" value="UreD"/>
    <property type="match status" value="1"/>
</dbReference>
<comment type="similarity">
    <text evidence="1 4">Belongs to the UreD family.</text>
</comment>
<dbReference type="GO" id="GO:0016151">
    <property type="term" value="F:nickel cation binding"/>
    <property type="evidence" value="ECO:0007669"/>
    <property type="project" value="UniProtKB-UniRule"/>
</dbReference>
<keyword evidence="6" id="KW-1185">Reference proteome</keyword>
<evidence type="ECO:0000313" key="5">
    <source>
        <dbReference type="EMBL" id="QBZ82450.1"/>
    </source>
</evidence>
<gene>
    <name evidence="4 5" type="primary">ureD</name>
    <name evidence="5" type="ORF">GHNINEIG_00480</name>
</gene>
<dbReference type="GO" id="GO:0005737">
    <property type="term" value="C:cytoplasm"/>
    <property type="evidence" value="ECO:0007669"/>
    <property type="project" value="UniProtKB-SubCell"/>
</dbReference>
<evidence type="ECO:0000313" key="6">
    <source>
        <dbReference type="Proteomes" id="UP000296201"/>
    </source>
</evidence>
<comment type="function">
    <text evidence="4">Required for maturation of urease via the functional incorporation of the urease nickel metallocenter.</text>
</comment>
<name>A0A4P7NXF8_9GAMM</name>
<dbReference type="Proteomes" id="UP000296201">
    <property type="component" value="Chromosome"/>
</dbReference>
<dbReference type="PANTHER" id="PTHR33643:SF1">
    <property type="entry name" value="UREASE ACCESSORY PROTEIN D"/>
    <property type="match status" value="1"/>
</dbReference>
<keyword evidence="2 4" id="KW-0996">Nickel insertion</keyword>
<comment type="subcellular location">
    <subcellularLocation>
        <location evidence="4">Cytoplasm</location>
    </subcellularLocation>
</comment>
<dbReference type="HAMAP" id="MF_01384">
    <property type="entry name" value="UreD"/>
    <property type="match status" value="1"/>
</dbReference>
<dbReference type="InterPro" id="IPR002669">
    <property type="entry name" value="UreD"/>
</dbReference>
<reference evidence="5 6" key="1">
    <citation type="submission" date="2018-08" db="EMBL/GenBank/DDBJ databases">
        <title>Horizontal acquisition of hydrogen conversion ability and other habitat adaptations in Hydrogenovibrio crunogenus strains.</title>
        <authorList>
            <person name="Gonnella G."/>
            <person name="Adam N."/>
            <person name="Perner M."/>
        </authorList>
    </citation>
    <scope>NUCLEOTIDE SEQUENCE [LARGE SCALE GENOMIC DNA]</scope>
    <source>
        <strain evidence="5 6">SP-41</strain>
    </source>
</reference>
<organism evidence="5 6">
    <name type="scientific">Hydrogenovibrio crunogenus</name>
    <dbReference type="NCBI Taxonomy" id="39765"/>
    <lineage>
        <taxon>Bacteria</taxon>
        <taxon>Pseudomonadati</taxon>
        <taxon>Pseudomonadota</taxon>
        <taxon>Gammaproteobacteria</taxon>
        <taxon>Thiotrichales</taxon>
        <taxon>Piscirickettsiaceae</taxon>
        <taxon>Hydrogenovibrio</taxon>
    </lineage>
</organism>
<sequence length="279" mass="31362">MQNISLKTGWKGFLSFTFVNQKSKTVVKDKQHFGPLVLQRPYYQELNRPTVLVIHPPGGIVGGDQLEVIVRFGLEAKGLVSTPAATKFYRSQGQLAKQTQTIHVNEFAEVEWLPQETLFFDHSNVDNRLIICLDSPNNKLIAWDIVGLGRPARGEGFASGVLTQSLEFWIENELVFVDRLKLSQDSILLDSISGLNAHVLYASALFYCEDSTVQSDLLEKLQAMSSPVNFGVTKIKKLIVLRALATELDELKTLLFEAWKIARPDILKVPVVKPRIWNT</sequence>
<dbReference type="AlphaFoldDB" id="A0A4P7NXF8"/>
<dbReference type="RefSeq" id="WP_135795160.1">
    <property type="nucleotide sequence ID" value="NZ_CP032096.1"/>
</dbReference>
<keyword evidence="3 4" id="KW-0143">Chaperone</keyword>
<proteinExistence type="inferred from homology"/>
<dbReference type="OrthoDB" id="9798842at2"/>
<evidence type="ECO:0000256" key="3">
    <source>
        <dbReference type="ARBA" id="ARBA00023186"/>
    </source>
</evidence>
<accession>A0A4P7NXF8</accession>